<gene>
    <name evidence="1" type="ORF">BT67DRAFT_370290</name>
</gene>
<organism evidence="1 2">
    <name type="scientific">Trichocladium antarcticum</name>
    <dbReference type="NCBI Taxonomy" id="1450529"/>
    <lineage>
        <taxon>Eukaryota</taxon>
        <taxon>Fungi</taxon>
        <taxon>Dikarya</taxon>
        <taxon>Ascomycota</taxon>
        <taxon>Pezizomycotina</taxon>
        <taxon>Sordariomycetes</taxon>
        <taxon>Sordariomycetidae</taxon>
        <taxon>Sordariales</taxon>
        <taxon>Chaetomiaceae</taxon>
        <taxon>Trichocladium</taxon>
    </lineage>
</organism>
<accession>A0AAN6ZI42</accession>
<name>A0AAN6ZI42_9PEZI</name>
<sequence length="98" mass="10308">TLAGVPRATLHGGMSLVTTAPAPIAQPSPMVTPGKTTTWPPIQQSSPMVMGLAYSIKSRRLCTSVSCVADNSETLGPNMTRSPIVTMAQSRMVRLKLA</sequence>
<feature type="non-terminal residue" evidence="1">
    <location>
        <position position="1"/>
    </location>
</feature>
<reference evidence="1" key="2">
    <citation type="submission" date="2023-05" db="EMBL/GenBank/DDBJ databases">
        <authorList>
            <consortium name="Lawrence Berkeley National Laboratory"/>
            <person name="Steindorff A."/>
            <person name="Hensen N."/>
            <person name="Bonometti L."/>
            <person name="Westerberg I."/>
            <person name="Brannstrom I.O."/>
            <person name="Guillou S."/>
            <person name="Cros-Aarteil S."/>
            <person name="Calhoun S."/>
            <person name="Haridas S."/>
            <person name="Kuo A."/>
            <person name="Mondo S."/>
            <person name="Pangilinan J."/>
            <person name="Riley R."/>
            <person name="Labutti K."/>
            <person name="Andreopoulos B."/>
            <person name="Lipzen A."/>
            <person name="Chen C."/>
            <person name="Yanf M."/>
            <person name="Daum C."/>
            <person name="Ng V."/>
            <person name="Clum A."/>
            <person name="Ohm R."/>
            <person name="Martin F."/>
            <person name="Silar P."/>
            <person name="Natvig D."/>
            <person name="Lalanne C."/>
            <person name="Gautier V."/>
            <person name="Ament-Velasquez S.L."/>
            <person name="Kruys A."/>
            <person name="Hutchinson M.I."/>
            <person name="Powell A.J."/>
            <person name="Barry K."/>
            <person name="Miller A.N."/>
            <person name="Grigoriev I.V."/>
            <person name="Debuchy R."/>
            <person name="Gladieux P."/>
            <person name="Thoren M.H."/>
            <person name="Johannesson H."/>
        </authorList>
    </citation>
    <scope>NUCLEOTIDE SEQUENCE</scope>
    <source>
        <strain evidence="1">CBS 123565</strain>
    </source>
</reference>
<evidence type="ECO:0000313" key="1">
    <source>
        <dbReference type="EMBL" id="KAK4138399.1"/>
    </source>
</evidence>
<keyword evidence="2" id="KW-1185">Reference proteome</keyword>
<comment type="caution">
    <text evidence="1">The sequence shown here is derived from an EMBL/GenBank/DDBJ whole genome shotgun (WGS) entry which is preliminary data.</text>
</comment>
<dbReference type="EMBL" id="MU853401">
    <property type="protein sequence ID" value="KAK4138399.1"/>
    <property type="molecule type" value="Genomic_DNA"/>
</dbReference>
<reference evidence="1" key="1">
    <citation type="journal article" date="2023" name="Mol. Phylogenet. Evol.">
        <title>Genome-scale phylogeny and comparative genomics of the fungal order Sordariales.</title>
        <authorList>
            <person name="Hensen N."/>
            <person name="Bonometti L."/>
            <person name="Westerberg I."/>
            <person name="Brannstrom I.O."/>
            <person name="Guillou S."/>
            <person name="Cros-Aarteil S."/>
            <person name="Calhoun S."/>
            <person name="Haridas S."/>
            <person name="Kuo A."/>
            <person name="Mondo S."/>
            <person name="Pangilinan J."/>
            <person name="Riley R."/>
            <person name="LaButti K."/>
            <person name="Andreopoulos B."/>
            <person name="Lipzen A."/>
            <person name="Chen C."/>
            <person name="Yan M."/>
            <person name="Daum C."/>
            <person name="Ng V."/>
            <person name="Clum A."/>
            <person name="Steindorff A."/>
            <person name="Ohm R.A."/>
            <person name="Martin F."/>
            <person name="Silar P."/>
            <person name="Natvig D.O."/>
            <person name="Lalanne C."/>
            <person name="Gautier V."/>
            <person name="Ament-Velasquez S.L."/>
            <person name="Kruys A."/>
            <person name="Hutchinson M.I."/>
            <person name="Powell A.J."/>
            <person name="Barry K."/>
            <person name="Miller A.N."/>
            <person name="Grigoriev I.V."/>
            <person name="Debuchy R."/>
            <person name="Gladieux P."/>
            <person name="Hiltunen Thoren M."/>
            <person name="Johannesson H."/>
        </authorList>
    </citation>
    <scope>NUCLEOTIDE SEQUENCE</scope>
    <source>
        <strain evidence="1">CBS 123565</strain>
    </source>
</reference>
<evidence type="ECO:0000313" key="2">
    <source>
        <dbReference type="Proteomes" id="UP001304895"/>
    </source>
</evidence>
<dbReference type="Proteomes" id="UP001304895">
    <property type="component" value="Unassembled WGS sequence"/>
</dbReference>
<protein>
    <submittedName>
        <fullName evidence="1">Uncharacterized protein</fullName>
    </submittedName>
</protein>
<dbReference type="AlphaFoldDB" id="A0AAN6ZI42"/>
<proteinExistence type="predicted"/>